<dbReference type="EMBL" id="CP051461">
    <property type="protein sequence ID" value="QJC56623.1"/>
    <property type="molecule type" value="Genomic_DNA"/>
</dbReference>
<evidence type="ECO:0000313" key="1">
    <source>
        <dbReference type="EMBL" id="QJC56623.1"/>
    </source>
</evidence>
<accession>A0A6H2HA00</accession>
<evidence type="ECO:0000313" key="2">
    <source>
        <dbReference type="Proteomes" id="UP000502041"/>
    </source>
</evidence>
<keyword evidence="2" id="KW-1185">Reference proteome</keyword>
<dbReference type="AlphaFoldDB" id="A0A6H2HA00"/>
<dbReference type="RefSeq" id="WP_168922301.1">
    <property type="nucleotide sequence ID" value="NZ_CP051461.1"/>
</dbReference>
<gene>
    <name evidence="1" type="ORF">HC248_01931</name>
</gene>
<reference evidence="1 2" key="1">
    <citation type="submission" date="2020-04" db="EMBL/GenBank/DDBJ databases">
        <title>Complete genome of a Psychrophilic, Marine, Gas Vacuolate Bacterium Polaromonas vacuolata KCTC 22033T.</title>
        <authorList>
            <person name="Hwang K."/>
            <person name="Kim K.M."/>
        </authorList>
    </citation>
    <scope>NUCLEOTIDE SEQUENCE [LARGE SCALE GENOMIC DNA]</scope>
    <source>
        <strain evidence="1 2">KCTC 22033</strain>
    </source>
</reference>
<sequence length="84" mass="8955">MTLNVPKPSPALICVVCGTEATAIKKFEGRKVCDDCAEMGHDGSDGTTLAVKLQINSQRDKAQIVRSKYNGGEVDEMLEDKAAG</sequence>
<name>A0A6H2HA00_9BURK</name>
<dbReference type="KEGG" id="pvac:HC248_01931"/>
<organism evidence="1 2">
    <name type="scientific">Polaromonas vacuolata</name>
    <dbReference type="NCBI Taxonomy" id="37448"/>
    <lineage>
        <taxon>Bacteria</taxon>
        <taxon>Pseudomonadati</taxon>
        <taxon>Pseudomonadota</taxon>
        <taxon>Betaproteobacteria</taxon>
        <taxon>Burkholderiales</taxon>
        <taxon>Comamonadaceae</taxon>
        <taxon>Polaromonas</taxon>
    </lineage>
</organism>
<protein>
    <submittedName>
        <fullName evidence="1">Uncharacterized protein</fullName>
    </submittedName>
</protein>
<proteinExistence type="predicted"/>
<dbReference type="Proteomes" id="UP000502041">
    <property type="component" value="Chromosome"/>
</dbReference>